<dbReference type="EMBL" id="JABWUV010000021">
    <property type="protein sequence ID" value="KAF6279881.1"/>
    <property type="molecule type" value="Genomic_DNA"/>
</dbReference>
<organism evidence="1 2">
    <name type="scientific">Myotis myotis</name>
    <name type="common">Greater mouse-eared bat</name>
    <name type="synonym">Vespertilio myotis</name>
    <dbReference type="NCBI Taxonomy" id="51298"/>
    <lineage>
        <taxon>Eukaryota</taxon>
        <taxon>Metazoa</taxon>
        <taxon>Chordata</taxon>
        <taxon>Craniata</taxon>
        <taxon>Vertebrata</taxon>
        <taxon>Euteleostomi</taxon>
        <taxon>Mammalia</taxon>
        <taxon>Eutheria</taxon>
        <taxon>Laurasiatheria</taxon>
        <taxon>Chiroptera</taxon>
        <taxon>Yangochiroptera</taxon>
        <taxon>Vespertilionidae</taxon>
        <taxon>Myotis</taxon>
    </lineage>
</organism>
<gene>
    <name evidence="1" type="ORF">mMyoMyo1_010140</name>
</gene>
<protein>
    <submittedName>
        <fullName evidence="1">Uncharacterized protein</fullName>
    </submittedName>
</protein>
<evidence type="ECO:0000313" key="2">
    <source>
        <dbReference type="Proteomes" id="UP000527355"/>
    </source>
</evidence>
<accession>A0A7J7RUQ7</accession>
<dbReference type="AlphaFoldDB" id="A0A7J7RUQ7"/>
<evidence type="ECO:0000313" key="1">
    <source>
        <dbReference type="EMBL" id="KAF6279881.1"/>
    </source>
</evidence>
<dbReference type="Proteomes" id="UP000527355">
    <property type="component" value="Unassembled WGS sequence"/>
</dbReference>
<name>A0A7J7RUQ7_MYOMY</name>
<comment type="caution">
    <text evidence="1">The sequence shown here is derived from an EMBL/GenBank/DDBJ whole genome shotgun (WGS) entry which is preliminary data.</text>
</comment>
<proteinExistence type="predicted"/>
<reference evidence="1 2" key="1">
    <citation type="journal article" date="2020" name="Nature">
        <title>Six reference-quality genomes reveal evolution of bat adaptations.</title>
        <authorList>
            <person name="Jebb D."/>
            <person name="Huang Z."/>
            <person name="Pippel M."/>
            <person name="Hughes G.M."/>
            <person name="Lavrichenko K."/>
            <person name="Devanna P."/>
            <person name="Winkler S."/>
            <person name="Jermiin L.S."/>
            <person name="Skirmuntt E.C."/>
            <person name="Katzourakis A."/>
            <person name="Burkitt-Gray L."/>
            <person name="Ray D.A."/>
            <person name="Sullivan K.A.M."/>
            <person name="Roscito J.G."/>
            <person name="Kirilenko B.M."/>
            <person name="Davalos L.M."/>
            <person name="Corthals A.P."/>
            <person name="Power M.L."/>
            <person name="Jones G."/>
            <person name="Ransome R.D."/>
            <person name="Dechmann D.K.N."/>
            <person name="Locatelli A.G."/>
            <person name="Puechmaille S.J."/>
            <person name="Fedrigo O."/>
            <person name="Jarvis E.D."/>
            <person name="Hiller M."/>
            <person name="Vernes S.C."/>
            <person name="Myers E.W."/>
            <person name="Teeling E.C."/>
        </authorList>
    </citation>
    <scope>NUCLEOTIDE SEQUENCE [LARGE SCALE GENOMIC DNA]</scope>
    <source>
        <strain evidence="1">MMyoMyo1</strain>
        <tissue evidence="1">Flight muscle</tissue>
    </source>
</reference>
<keyword evidence="2" id="KW-1185">Reference proteome</keyword>
<sequence>MDRLPPAHPSLGMEPATRACALTGNRTPEQKQDIFLNTTLRERRSPHTAPVPTTNGQLLAMDALSPCEAVFSVAISIPVPGRPQETARGRRFSPALNFKTVISGRPGAAGPELTDGVGSFSISILHTDSVALPDGAEVSEVG</sequence>